<dbReference type="EMBL" id="CP017557">
    <property type="protein sequence ID" value="AOW05981.1"/>
    <property type="molecule type" value="Genomic_DNA"/>
</dbReference>
<dbReference type="InterPro" id="IPR019191">
    <property type="entry name" value="Essential_protein_Yae1_N"/>
</dbReference>
<evidence type="ECO:0000313" key="6">
    <source>
        <dbReference type="Proteomes" id="UP000256601"/>
    </source>
</evidence>
<dbReference type="Proteomes" id="UP000256601">
    <property type="component" value="Unassembled WGS sequence"/>
</dbReference>
<evidence type="ECO:0000256" key="1">
    <source>
        <dbReference type="ARBA" id="ARBA00038090"/>
    </source>
</evidence>
<evidence type="ECO:0000313" key="4">
    <source>
        <dbReference type="EMBL" id="RDW27013.1"/>
    </source>
</evidence>
<dbReference type="KEGG" id="yli:2912630"/>
<dbReference type="OMA" id="VGFQRFV"/>
<dbReference type="Proteomes" id="UP000182444">
    <property type="component" value="Chromosome 1E"/>
</dbReference>
<organism evidence="3 5">
    <name type="scientific">Yarrowia lipolytica</name>
    <name type="common">Candida lipolytica</name>
    <dbReference type="NCBI Taxonomy" id="4952"/>
    <lineage>
        <taxon>Eukaryota</taxon>
        <taxon>Fungi</taxon>
        <taxon>Dikarya</taxon>
        <taxon>Ascomycota</taxon>
        <taxon>Saccharomycotina</taxon>
        <taxon>Dipodascomycetes</taxon>
        <taxon>Dipodascales</taxon>
        <taxon>Dipodascales incertae sedis</taxon>
        <taxon>Yarrowia</taxon>
    </lineage>
</organism>
<accession>A0A1H6PPT0</accession>
<dbReference type="EMBL" id="KZ858970">
    <property type="protein sequence ID" value="RDW27013.1"/>
    <property type="molecule type" value="Genomic_DNA"/>
</dbReference>
<gene>
    <name evidence="4" type="ORF">B0I71DRAFT_129886</name>
    <name evidence="3" type="ORF">YALI1_E31034g</name>
</gene>
<dbReference type="InterPro" id="IPR052436">
    <property type="entry name" value="LTO1_adapter"/>
</dbReference>
<dbReference type="VEuPathDB" id="FungiDB:YALI1_E31034g"/>
<feature type="domain" description="Essential protein Yae1 N-terminal" evidence="2">
    <location>
        <begin position="29"/>
        <end position="67"/>
    </location>
</feature>
<reference evidence="3 5" key="1">
    <citation type="journal article" date="2016" name="PLoS ONE">
        <title>Sequence Assembly of Yarrowia lipolytica Strain W29/CLIB89 Shows Transposable Element Diversity.</title>
        <authorList>
            <person name="Magnan C."/>
            <person name="Yu J."/>
            <person name="Chang I."/>
            <person name="Jahn E."/>
            <person name="Kanomata Y."/>
            <person name="Wu J."/>
            <person name="Zeller M."/>
            <person name="Oakes M."/>
            <person name="Baldi P."/>
            <person name="Sandmeyer S."/>
        </authorList>
    </citation>
    <scope>NUCLEOTIDE SEQUENCE [LARGE SCALE GENOMIC DNA]</scope>
    <source>
        <strain evidence="3">CLIB89</strain>
        <strain evidence="5">CLIB89(W29)</strain>
    </source>
</reference>
<evidence type="ECO:0000259" key="2">
    <source>
        <dbReference type="Pfam" id="PF09811"/>
    </source>
</evidence>
<dbReference type="PANTHER" id="PTHR28532">
    <property type="entry name" value="GEO13458P1"/>
    <property type="match status" value="1"/>
</dbReference>
<sequence>MPAIPTEMKQHDDIFEDLFQLEEKFYEEGYNDGLQAGTKAGFAEGREFGVQTGYQRFLDLGLLQGRVIVWEEQVADLPESKQQKTVERLQQIKQLIHQEEPTYFLSNDSVVVHQYETMMKKAKAKVRTLAASIGSEKVVFEDLLKGYTEEENIEDNF</sequence>
<name>A0A1H6PPT0_YARLL</name>
<dbReference type="Pfam" id="PF09811">
    <property type="entry name" value="Yae1_N"/>
    <property type="match status" value="1"/>
</dbReference>
<dbReference type="GeneID" id="2912630"/>
<dbReference type="RefSeq" id="XP_504414.1">
    <property type="nucleotide sequence ID" value="XM_504414.1"/>
</dbReference>
<dbReference type="eggNOG" id="KOG4595">
    <property type="taxonomic scope" value="Eukaryota"/>
</dbReference>
<dbReference type="PANTHER" id="PTHR28532:SF1">
    <property type="entry name" value="ORAL CANCER OVEREXPRESSED 1"/>
    <property type="match status" value="1"/>
</dbReference>
<reference evidence="4 6" key="2">
    <citation type="submission" date="2018-07" db="EMBL/GenBank/DDBJ databases">
        <title>Draft Genome Assemblies for Five Robust Yarrowia lipolytica Strains Exhibiting High Lipid Production and Pentose Sugar Utilization and Sugar Alcohol Secretion from Undetoxified Lignocellulosic Biomass Hydrolysates.</title>
        <authorList>
            <consortium name="DOE Joint Genome Institute"/>
            <person name="Walker C."/>
            <person name="Ryu S."/>
            <person name="Na H."/>
            <person name="Zane M."/>
            <person name="LaButti K."/>
            <person name="Lipzen A."/>
            <person name="Haridas S."/>
            <person name="Barry K."/>
            <person name="Grigoriev I.V."/>
            <person name="Quarterman J."/>
            <person name="Slininger P."/>
            <person name="Dien B."/>
            <person name="Trinh C.T."/>
        </authorList>
    </citation>
    <scope>NUCLEOTIDE SEQUENCE [LARGE SCALE GENOMIC DNA]</scope>
    <source>
        <strain evidence="4 6">YB392</strain>
    </source>
</reference>
<comment type="similarity">
    <text evidence="1">Belongs to the LTO1 family.</text>
</comment>
<dbReference type="VEuPathDB" id="FungiDB:YALI0_E26169g"/>
<dbReference type="AlphaFoldDB" id="A0A1H6PPT0"/>
<dbReference type="OrthoDB" id="48036at2759"/>
<proteinExistence type="inferred from homology"/>
<evidence type="ECO:0000313" key="3">
    <source>
        <dbReference type="EMBL" id="AOW05981.1"/>
    </source>
</evidence>
<protein>
    <recommendedName>
        <fullName evidence="2">Essential protein Yae1 N-terminal domain-containing protein</fullName>
    </recommendedName>
</protein>
<evidence type="ECO:0000313" key="5">
    <source>
        <dbReference type="Proteomes" id="UP000182444"/>
    </source>
</evidence>